<reference evidence="3 4" key="1">
    <citation type="submission" date="2023-06" db="EMBL/GenBank/DDBJ databases">
        <authorList>
            <person name="Oyuntsetseg B."/>
            <person name="Kim S.B."/>
        </authorList>
    </citation>
    <scope>NUCLEOTIDE SEQUENCE [LARGE SCALE GENOMIC DNA]</scope>
    <source>
        <strain evidence="3 4">2-2</strain>
    </source>
</reference>
<keyword evidence="1" id="KW-1133">Transmembrane helix</keyword>
<dbReference type="RefSeq" id="WP_285453941.1">
    <property type="nucleotide sequence ID" value="NZ_CP127173.1"/>
</dbReference>
<protein>
    <submittedName>
        <fullName evidence="3">DUF4236 domain-containing protein</fullName>
    </submittedName>
</protein>
<gene>
    <name evidence="3" type="ORF">QP939_49660</name>
</gene>
<sequence length="361" mass="38773">MSDESEAGMSIYLRTSIRLGPVRVGVSKAGIGISAGVPGLRVGTGPRGSYVRVGAGGVSYRATSGGHHRRRAPARGVASVLPDPGQVVLSDVTGKRAEELQPATPSTLVAQLNAAARAHRLWPWVLLASVLLVAATPWILVVGLPLTLWVGWRDGIRRTVVVFYEVDGPVRTRFESMLGSFDVVRRAHSAWSTVARGDLQTTYQRKVNAGAGHLVRREVLRRGVDGSAHLKANIAVPSLQSAGRSVYFLPDRILVRDRNTYTDLDYGAVSVIPGATRFIEDGAVPPDAVQVDTTWQYVNKRGGPDRRFKNNRRLPVMRYGEVDLSTSHGFAVHWSFSAESAAHALTAGFAAMAGRPGSLAG</sequence>
<name>A0ABY8XM83_9PSEU</name>
<proteinExistence type="predicted"/>
<accession>A0ABY8XM83</accession>
<evidence type="ECO:0000313" key="4">
    <source>
        <dbReference type="Proteomes" id="UP001227101"/>
    </source>
</evidence>
<evidence type="ECO:0000313" key="3">
    <source>
        <dbReference type="EMBL" id="WIV56752.1"/>
    </source>
</evidence>
<feature type="domain" description="DUF4236" evidence="2">
    <location>
        <begin position="13"/>
        <end position="61"/>
    </location>
</feature>
<evidence type="ECO:0000259" key="2">
    <source>
        <dbReference type="Pfam" id="PF14020"/>
    </source>
</evidence>
<feature type="transmembrane region" description="Helical" evidence="1">
    <location>
        <begin position="121"/>
        <end position="150"/>
    </location>
</feature>
<organism evidence="3 4">
    <name type="scientific">Amycolatopsis nalaikhensis</name>
    <dbReference type="NCBI Taxonomy" id="715472"/>
    <lineage>
        <taxon>Bacteria</taxon>
        <taxon>Bacillati</taxon>
        <taxon>Actinomycetota</taxon>
        <taxon>Actinomycetes</taxon>
        <taxon>Pseudonocardiales</taxon>
        <taxon>Pseudonocardiaceae</taxon>
        <taxon>Amycolatopsis</taxon>
    </lineage>
</organism>
<dbReference type="EMBL" id="CP127173">
    <property type="protein sequence ID" value="WIV56752.1"/>
    <property type="molecule type" value="Genomic_DNA"/>
</dbReference>
<dbReference type="Proteomes" id="UP001227101">
    <property type="component" value="Chromosome"/>
</dbReference>
<dbReference type="Pfam" id="PF14020">
    <property type="entry name" value="DUF4236"/>
    <property type="match status" value="1"/>
</dbReference>
<dbReference type="InterPro" id="IPR025330">
    <property type="entry name" value="DUF4236"/>
</dbReference>
<keyword evidence="1" id="KW-0812">Transmembrane</keyword>
<evidence type="ECO:0000256" key="1">
    <source>
        <dbReference type="SAM" id="Phobius"/>
    </source>
</evidence>
<keyword evidence="4" id="KW-1185">Reference proteome</keyword>
<keyword evidence="1" id="KW-0472">Membrane</keyword>